<feature type="transmembrane region" description="Helical" evidence="1">
    <location>
        <begin position="63"/>
        <end position="85"/>
    </location>
</feature>
<proteinExistence type="predicted"/>
<feature type="transmembrane region" description="Helical" evidence="1">
    <location>
        <begin position="92"/>
        <end position="110"/>
    </location>
</feature>
<dbReference type="PANTHER" id="PTHR40547">
    <property type="entry name" value="SLL0298 PROTEIN"/>
    <property type="match status" value="1"/>
</dbReference>
<evidence type="ECO:0000313" key="3">
    <source>
        <dbReference type="EMBL" id="MEE1673031.1"/>
    </source>
</evidence>
<protein>
    <submittedName>
        <fullName evidence="3">DUF2062 domain-containing protein</fullName>
    </submittedName>
</protein>
<evidence type="ECO:0000259" key="2">
    <source>
        <dbReference type="Pfam" id="PF09835"/>
    </source>
</evidence>
<reference evidence="4" key="1">
    <citation type="submission" date="2023-07" db="EMBL/GenBank/DDBJ databases">
        <title>Draft genome sequence of Agarivorans aestuarii strain ZMCS4, a CAZymes producing bacteria isolated from the marine brown algae Clodostephus spongiosus.</title>
        <authorList>
            <person name="Lorente B."/>
            <person name="Cabral C."/>
            <person name="Frias J."/>
            <person name="Faria J."/>
            <person name="Toubarro D."/>
        </authorList>
    </citation>
    <scope>NUCLEOTIDE SEQUENCE [LARGE SCALE GENOMIC DNA]</scope>
    <source>
        <strain evidence="4">ZMCS4</strain>
    </source>
</reference>
<dbReference type="Proteomes" id="UP001310248">
    <property type="component" value="Unassembled WGS sequence"/>
</dbReference>
<feature type="transmembrane region" description="Helical" evidence="1">
    <location>
        <begin position="130"/>
        <end position="157"/>
    </location>
</feature>
<evidence type="ECO:0000313" key="4">
    <source>
        <dbReference type="Proteomes" id="UP001310248"/>
    </source>
</evidence>
<accession>A0ABU7G1E1</accession>
<reference evidence="3 4" key="2">
    <citation type="submission" date="2023-12" db="EMBL/GenBank/DDBJ databases">
        <authorList>
            <consortium name="Cladostephus spongiosus"/>
            <person name="Lorente B."/>
            <person name="Cabral C."/>
            <person name="Frias J."/>
            <person name="Faria J."/>
            <person name="Toubarro D."/>
        </authorList>
    </citation>
    <scope>NUCLEOTIDE SEQUENCE [LARGE SCALE GENOMIC DNA]</scope>
    <source>
        <strain evidence="3 4">ZMCS4</strain>
    </source>
</reference>
<dbReference type="EMBL" id="JAYDYW010000004">
    <property type="protein sequence ID" value="MEE1673031.1"/>
    <property type="molecule type" value="Genomic_DNA"/>
</dbReference>
<keyword evidence="4" id="KW-1185">Reference proteome</keyword>
<organism evidence="3 4">
    <name type="scientific">Agarivorans aestuarii</name>
    <dbReference type="NCBI Taxonomy" id="1563703"/>
    <lineage>
        <taxon>Bacteria</taxon>
        <taxon>Pseudomonadati</taxon>
        <taxon>Pseudomonadota</taxon>
        <taxon>Gammaproteobacteria</taxon>
        <taxon>Alteromonadales</taxon>
        <taxon>Alteromonadaceae</taxon>
        <taxon>Agarivorans</taxon>
    </lineage>
</organism>
<sequence length="167" mass="19000">MPKKTIQRFIPKTEDLKANKHLKFFGDWLHNPNLWHLNRRSAAGAFAIGLFVAFIPLPSQMIIAAALAIMFKVNLPLSVALVWISNPFTIPAIFYFCYLVGTGILGQPVADYHLELTWHGLEHLIATIGPAFLLGSLVNGIVFSVCGYFTINAIWRYSVRRRYRKRR</sequence>
<comment type="caution">
    <text evidence="3">The sequence shown here is derived from an EMBL/GenBank/DDBJ whole genome shotgun (WGS) entry which is preliminary data.</text>
</comment>
<name>A0ABU7G1E1_9ALTE</name>
<gene>
    <name evidence="3" type="ORF">SNR37_002443</name>
</gene>
<dbReference type="Pfam" id="PF09835">
    <property type="entry name" value="DUF2062"/>
    <property type="match status" value="1"/>
</dbReference>
<feature type="domain" description="DUF2062" evidence="2">
    <location>
        <begin position="22"/>
        <end position="163"/>
    </location>
</feature>
<evidence type="ECO:0000256" key="1">
    <source>
        <dbReference type="SAM" id="Phobius"/>
    </source>
</evidence>
<keyword evidence="1" id="KW-0812">Transmembrane</keyword>
<keyword evidence="1" id="KW-0472">Membrane</keyword>
<dbReference type="PANTHER" id="PTHR40547:SF1">
    <property type="entry name" value="SLL0298 PROTEIN"/>
    <property type="match status" value="1"/>
</dbReference>
<dbReference type="RefSeq" id="WP_329774413.1">
    <property type="nucleotide sequence ID" value="NZ_JAYDYW010000004.1"/>
</dbReference>
<dbReference type="InterPro" id="IPR018639">
    <property type="entry name" value="DUF2062"/>
</dbReference>
<feature type="transmembrane region" description="Helical" evidence="1">
    <location>
        <begin position="41"/>
        <end position="57"/>
    </location>
</feature>
<keyword evidence="1" id="KW-1133">Transmembrane helix</keyword>